<protein>
    <submittedName>
        <fullName evidence="1">Uncharacterized protein</fullName>
    </submittedName>
</protein>
<comment type="caution">
    <text evidence="1">The sequence shown here is derived from an EMBL/GenBank/DDBJ whole genome shotgun (WGS) entry which is preliminary data.</text>
</comment>
<dbReference type="AlphaFoldDB" id="A0AAV7N4B7"/>
<sequence length="170" mass="19123">MKVVLRGVCMASSAGICQTLEGNLTCQEAALEKLEAALSTNSKASMDWDRQCHKVCKIWDSLEEHNCHTGRRRWYMEGDKADCLLAHLILSESTQTPIFAFRNAQGRIVPSQHAINDVFEAHIRALYAVLHDQSELHNLSDYLGHLMVPSLSSEYRDLLGTPLSQQELLE</sequence>
<dbReference type="Proteomes" id="UP001066276">
    <property type="component" value="Chromosome 9"/>
</dbReference>
<organism evidence="1 2">
    <name type="scientific">Pleurodeles waltl</name>
    <name type="common">Iberian ribbed newt</name>
    <dbReference type="NCBI Taxonomy" id="8319"/>
    <lineage>
        <taxon>Eukaryota</taxon>
        <taxon>Metazoa</taxon>
        <taxon>Chordata</taxon>
        <taxon>Craniata</taxon>
        <taxon>Vertebrata</taxon>
        <taxon>Euteleostomi</taxon>
        <taxon>Amphibia</taxon>
        <taxon>Batrachia</taxon>
        <taxon>Caudata</taxon>
        <taxon>Salamandroidea</taxon>
        <taxon>Salamandridae</taxon>
        <taxon>Pleurodelinae</taxon>
        <taxon>Pleurodeles</taxon>
    </lineage>
</organism>
<name>A0AAV7N4B7_PLEWA</name>
<gene>
    <name evidence="1" type="ORF">NDU88_005427</name>
</gene>
<reference evidence="1" key="1">
    <citation type="journal article" date="2022" name="bioRxiv">
        <title>Sequencing and chromosome-scale assembly of the giantPleurodeles waltlgenome.</title>
        <authorList>
            <person name="Brown T."/>
            <person name="Elewa A."/>
            <person name="Iarovenko S."/>
            <person name="Subramanian E."/>
            <person name="Araus A.J."/>
            <person name="Petzold A."/>
            <person name="Susuki M."/>
            <person name="Suzuki K.-i.T."/>
            <person name="Hayashi T."/>
            <person name="Toyoda A."/>
            <person name="Oliveira C."/>
            <person name="Osipova E."/>
            <person name="Leigh N.D."/>
            <person name="Simon A."/>
            <person name="Yun M.H."/>
        </authorList>
    </citation>
    <scope>NUCLEOTIDE SEQUENCE</scope>
    <source>
        <strain evidence="1">20211129_DDA</strain>
        <tissue evidence="1">Liver</tissue>
    </source>
</reference>
<accession>A0AAV7N4B7</accession>
<dbReference type="EMBL" id="JANPWB010000013">
    <property type="protein sequence ID" value="KAJ1108043.1"/>
    <property type="molecule type" value="Genomic_DNA"/>
</dbReference>
<keyword evidence="2" id="KW-1185">Reference proteome</keyword>
<evidence type="ECO:0000313" key="1">
    <source>
        <dbReference type="EMBL" id="KAJ1108043.1"/>
    </source>
</evidence>
<evidence type="ECO:0000313" key="2">
    <source>
        <dbReference type="Proteomes" id="UP001066276"/>
    </source>
</evidence>
<proteinExistence type="predicted"/>